<evidence type="ECO:0000313" key="2">
    <source>
        <dbReference type="EMBL" id="CZF77150.1"/>
    </source>
</evidence>
<proteinExistence type="predicted"/>
<accession>A0A128ESH2</accession>
<protein>
    <submittedName>
        <fullName evidence="2">CDP-alcohol phosphatidyltransferase</fullName>
    </submittedName>
</protein>
<dbReference type="RefSeq" id="WP_062660533.1">
    <property type="nucleotide sequence ID" value="NZ_FIZX01000001.1"/>
</dbReference>
<dbReference type="STRING" id="1796497.GCE9029_00039"/>
<dbReference type="AlphaFoldDB" id="A0A128ESH2"/>
<reference evidence="3" key="1">
    <citation type="submission" date="2016-02" db="EMBL/GenBank/DDBJ databases">
        <authorList>
            <person name="Rodrigo-Torres Lidia"/>
            <person name="Arahal R.David."/>
        </authorList>
    </citation>
    <scope>NUCLEOTIDE SEQUENCE [LARGE SCALE GENOMIC DNA]</scope>
    <source>
        <strain evidence="3">CECT 9029</strain>
    </source>
</reference>
<dbReference type="Gene3D" id="1.20.120.1760">
    <property type="match status" value="1"/>
</dbReference>
<dbReference type="GO" id="GO:0008654">
    <property type="term" value="P:phospholipid biosynthetic process"/>
    <property type="evidence" value="ECO:0007669"/>
    <property type="project" value="InterPro"/>
</dbReference>
<dbReference type="OrthoDB" id="1034332at2"/>
<evidence type="ECO:0000313" key="3">
    <source>
        <dbReference type="Proteomes" id="UP000071641"/>
    </source>
</evidence>
<dbReference type="InterPro" id="IPR043130">
    <property type="entry name" value="CDP-OH_PTrfase_TM_dom"/>
</dbReference>
<dbReference type="GO" id="GO:0016020">
    <property type="term" value="C:membrane"/>
    <property type="evidence" value="ECO:0007669"/>
    <property type="project" value="InterPro"/>
</dbReference>
<feature type="transmembrane region" description="Helical" evidence="1">
    <location>
        <begin position="164"/>
        <end position="180"/>
    </location>
</feature>
<feature type="transmembrane region" description="Helical" evidence="1">
    <location>
        <begin position="123"/>
        <end position="143"/>
    </location>
</feature>
<keyword evidence="1" id="KW-0472">Membrane</keyword>
<keyword evidence="1" id="KW-1133">Transmembrane helix</keyword>
<feature type="transmembrane region" description="Helical" evidence="1">
    <location>
        <begin position="38"/>
        <end position="55"/>
    </location>
</feature>
<keyword evidence="1" id="KW-0812">Transmembrane</keyword>
<sequence length="228" mass="25173">MDFKTEEANRRELAVRHVRVMQKIAAWLNHKNITPNQISVMSVVFGLLGFSAMFANEYWGGDALILVTALCIQCRLLCNLFDGMVAIEGGKKTPAGELFNDVPDRITDPLFLIAAGFATYLEWGMYLAWACALVAVLTAYVRVLGTSMGCKPDFGGPMAKQHRMALLTAGLIVLFLQNLTDSFLDAPVNAIDITLIIILLGSVITFWRRLLTIYKTKENAGSKGENHD</sequence>
<dbReference type="InterPro" id="IPR000462">
    <property type="entry name" value="CDP-OH_P_trans"/>
</dbReference>
<keyword evidence="3" id="KW-1185">Reference proteome</keyword>
<dbReference type="Proteomes" id="UP000071641">
    <property type="component" value="Unassembled WGS sequence"/>
</dbReference>
<organism evidence="2 3">
    <name type="scientific">Grimontia celer</name>
    <dbReference type="NCBI Taxonomy" id="1796497"/>
    <lineage>
        <taxon>Bacteria</taxon>
        <taxon>Pseudomonadati</taxon>
        <taxon>Pseudomonadota</taxon>
        <taxon>Gammaproteobacteria</taxon>
        <taxon>Vibrionales</taxon>
        <taxon>Vibrionaceae</taxon>
        <taxon>Grimontia</taxon>
    </lineage>
</organism>
<feature type="transmembrane region" description="Helical" evidence="1">
    <location>
        <begin position="186"/>
        <end position="207"/>
    </location>
</feature>
<dbReference type="GO" id="GO:0016780">
    <property type="term" value="F:phosphotransferase activity, for other substituted phosphate groups"/>
    <property type="evidence" value="ECO:0007669"/>
    <property type="project" value="InterPro"/>
</dbReference>
<evidence type="ECO:0000256" key="1">
    <source>
        <dbReference type="SAM" id="Phobius"/>
    </source>
</evidence>
<keyword evidence="2" id="KW-0808">Transferase</keyword>
<dbReference type="EMBL" id="FIZX01000001">
    <property type="protein sequence ID" value="CZF77150.1"/>
    <property type="molecule type" value="Genomic_DNA"/>
</dbReference>
<dbReference type="Pfam" id="PF01066">
    <property type="entry name" value="CDP-OH_P_transf"/>
    <property type="match status" value="1"/>
</dbReference>
<gene>
    <name evidence="2" type="ORF">GCE9029_00039</name>
</gene>
<name>A0A128ESH2_9GAMM</name>